<comment type="caution">
    <text evidence="3">The sequence shown here is derived from an EMBL/GenBank/DDBJ whole genome shotgun (WGS) entry which is preliminary data.</text>
</comment>
<feature type="coiled-coil region" evidence="1">
    <location>
        <begin position="196"/>
        <end position="223"/>
    </location>
</feature>
<evidence type="ECO:0000256" key="1">
    <source>
        <dbReference type="SAM" id="Coils"/>
    </source>
</evidence>
<sequence>MQNNDHSNSNDHPHQRFQSKTHQPLDSLELHEDPITGTHFVLWETIQWAFKNIDYLLNGSVRVFFMVDGDFEVLTPLRIRHHPGVALTVVQKESTDSMEAVKRLTVTDVHPANYSNDNTYSPHTATTTTVANTRSRRSMIDTQQAFQAYLAHHHSLAQALTLGQKELARSLITSMDRHYDQLQLEISKNLTLSAQIADSQTQIVQMQHDAARMQQQMQGTLQETLGRLALIQSRIQALLTQTFELHEYPIPRLFIVLPKDRELWDNLNPFTHKFRLYFLCECGEHTRSAGSTIPHHIHLAKHGGYDLERPTEFFRKYGTYILTMMEMVRFGIATAGIVVPVLEQSRLLDGMDDISKSLAVPKEAFESLVNDAINYVQSHTESEGFVNEKKEGEFKMTGREALEGADLRQLASFLGSKDKARTLGNLYRVITKEGHVKWVCLNHYRENYKSSASAQLEELVKVLEGIYDEQQGVVRVSLSSRTVADQFYEALTTAKGVQELSLKLAWDVTKADLQRLQSEIAKSGIACLEVDGAMFDHPSLDVVNRNSRFDPLVHMVVNAQLQSFSLLNCPRFLDRISDLRKKTGSSLRRLMLSEVFPPKVSTSTRDTLVKLLQCFPQLSDFGFSVEADFERTLALLQYPIQGHERLSTISLYNADKEAEAVFQVLDDTIPGLSSALFPSRIDTVHFNSGYLRRLSITRTISPDHRPILRGILHTSPQLTDISIDIYAYDILFEMAFFRQHASRISTLLRVVFTDIVSKNTIASVVYSPTSSSSSSLEYDCLPRYTAIPSTGGHKRYLSSQRIAMDVQEWNYEFIIGSIRDDEAAALDRATEQHPNVVHKWSLDVSKLSRRGLQHVVRVLSRSDLSLLTLICQPIVSKDDLQEDIVSFLAEVPWRNIREIAVIGEAVDKWLTVLYQSWQRHGTHGEKTSDNTSDRQSFDQLHWFEVHCTGTKQEISHTSVLWIQSMLSTFSVRSLRLCNLDLKDQDWNLIMDAVDFTKLQHLSLRKSNFAQLDRLLERVPVKAPLRKLILMFTAWSKAVTGTEREEALKRFREKAPEVQINTGH</sequence>
<protein>
    <submittedName>
        <fullName evidence="3">Uncharacterized protein</fullName>
    </submittedName>
</protein>
<proteinExistence type="predicted"/>
<dbReference type="Proteomes" id="UP000696485">
    <property type="component" value="Unassembled WGS sequence"/>
</dbReference>
<keyword evidence="1" id="KW-0175">Coiled coil</keyword>
<evidence type="ECO:0000313" key="3">
    <source>
        <dbReference type="EMBL" id="KAF9338250.1"/>
    </source>
</evidence>
<keyword evidence="4" id="KW-1185">Reference proteome</keyword>
<reference evidence="3" key="1">
    <citation type="journal article" date="2020" name="Fungal Divers.">
        <title>Resolving the Mortierellaceae phylogeny through synthesis of multi-gene phylogenetics and phylogenomics.</title>
        <authorList>
            <person name="Vandepol N."/>
            <person name="Liber J."/>
            <person name="Desiro A."/>
            <person name="Na H."/>
            <person name="Kennedy M."/>
            <person name="Barry K."/>
            <person name="Grigoriev I.V."/>
            <person name="Miller A.N."/>
            <person name="O'Donnell K."/>
            <person name="Stajich J.E."/>
            <person name="Bonito G."/>
        </authorList>
    </citation>
    <scope>NUCLEOTIDE SEQUENCE</scope>
    <source>
        <strain evidence="3">NVP1</strain>
    </source>
</reference>
<evidence type="ECO:0000256" key="2">
    <source>
        <dbReference type="SAM" id="MobiDB-lite"/>
    </source>
</evidence>
<name>A0A9P5SWU9_9FUNG</name>
<organism evidence="3 4">
    <name type="scientific">Podila minutissima</name>
    <dbReference type="NCBI Taxonomy" id="64525"/>
    <lineage>
        <taxon>Eukaryota</taxon>
        <taxon>Fungi</taxon>
        <taxon>Fungi incertae sedis</taxon>
        <taxon>Mucoromycota</taxon>
        <taxon>Mortierellomycotina</taxon>
        <taxon>Mortierellomycetes</taxon>
        <taxon>Mortierellales</taxon>
        <taxon>Mortierellaceae</taxon>
        <taxon>Podila</taxon>
    </lineage>
</organism>
<dbReference type="AlphaFoldDB" id="A0A9P5SWU9"/>
<accession>A0A9P5SWU9</accession>
<feature type="region of interest" description="Disordered" evidence="2">
    <location>
        <begin position="1"/>
        <end position="21"/>
    </location>
</feature>
<dbReference type="EMBL" id="JAAAUY010000005">
    <property type="protein sequence ID" value="KAF9338250.1"/>
    <property type="molecule type" value="Genomic_DNA"/>
</dbReference>
<gene>
    <name evidence="3" type="ORF">BG006_007735</name>
</gene>
<evidence type="ECO:0000313" key="4">
    <source>
        <dbReference type="Proteomes" id="UP000696485"/>
    </source>
</evidence>